<dbReference type="RefSeq" id="WP_153235948.1">
    <property type="nucleotide sequence ID" value="NZ_WINI01000009.1"/>
</dbReference>
<evidence type="ECO:0000313" key="2">
    <source>
        <dbReference type="Proteomes" id="UP000451565"/>
    </source>
</evidence>
<dbReference type="OrthoDB" id="6185822at2"/>
<organism evidence="1 2">
    <name type="scientific">Glaciimonas soli</name>
    <dbReference type="NCBI Taxonomy" id="2590999"/>
    <lineage>
        <taxon>Bacteria</taxon>
        <taxon>Pseudomonadati</taxon>
        <taxon>Pseudomonadota</taxon>
        <taxon>Betaproteobacteria</taxon>
        <taxon>Burkholderiales</taxon>
        <taxon>Oxalobacteraceae</taxon>
        <taxon>Glaciimonas</taxon>
    </lineage>
</organism>
<gene>
    <name evidence="1" type="ORF">GEV47_16700</name>
</gene>
<reference evidence="1 2" key="1">
    <citation type="submission" date="2019-10" db="EMBL/GenBank/DDBJ databases">
        <title>Glaciimonas soli sp. nov., a psychrophilic bacterium isolated from the forest soil of a high elevation mountain in Taiwan.</title>
        <authorList>
            <person name="Wang L.-T."/>
            <person name="Shieh W.Y."/>
        </authorList>
    </citation>
    <scope>NUCLEOTIDE SEQUENCE [LARGE SCALE GENOMIC DNA]</scope>
    <source>
        <strain evidence="1 2">GS1</strain>
    </source>
</reference>
<accession>A0A843YXX6</accession>
<evidence type="ECO:0000313" key="1">
    <source>
        <dbReference type="EMBL" id="MQR02318.1"/>
    </source>
</evidence>
<protein>
    <submittedName>
        <fullName evidence="1">Uncharacterized protein</fullName>
    </submittedName>
</protein>
<dbReference type="Proteomes" id="UP000451565">
    <property type="component" value="Unassembled WGS sequence"/>
</dbReference>
<comment type="caution">
    <text evidence="1">The sequence shown here is derived from an EMBL/GenBank/DDBJ whole genome shotgun (WGS) entry which is preliminary data.</text>
</comment>
<sequence>MTVTISAVHNTARLNGTLTFLNSGNEPARIRIYSAPQPANGAEPDGVPLVEMALRKPAGTVVDGVLTLATAVDAMIMQSGVATWARVINGNNELAWDCDVTDSKGNGFIQLPSTTLYAGGVTRLVLGTIV</sequence>
<dbReference type="AlphaFoldDB" id="A0A843YXX6"/>
<proteinExistence type="predicted"/>
<keyword evidence="2" id="KW-1185">Reference proteome</keyword>
<dbReference type="EMBL" id="WINI01000009">
    <property type="protein sequence ID" value="MQR02318.1"/>
    <property type="molecule type" value="Genomic_DNA"/>
</dbReference>
<name>A0A843YXX6_9BURK</name>